<keyword evidence="1" id="KW-0472">Membrane</keyword>
<accession>A0A8C7PU24</accession>
<keyword evidence="1" id="KW-1133">Transmembrane helix</keyword>
<dbReference type="GO" id="GO:0005157">
    <property type="term" value="F:macrophage colony-stimulating factor receptor binding"/>
    <property type="evidence" value="ECO:0007669"/>
    <property type="project" value="InterPro"/>
</dbReference>
<evidence type="ECO:0000256" key="1">
    <source>
        <dbReference type="SAM" id="Phobius"/>
    </source>
</evidence>
<feature type="transmembrane region" description="Helical" evidence="1">
    <location>
        <begin position="6"/>
        <end position="26"/>
    </location>
</feature>
<dbReference type="InterPro" id="IPR038328">
    <property type="entry name" value="IL-34_sf"/>
</dbReference>
<keyword evidence="3" id="KW-1185">Reference proteome</keyword>
<reference evidence="2" key="2">
    <citation type="submission" date="2025-08" db="UniProtKB">
        <authorList>
            <consortium name="Ensembl"/>
        </authorList>
    </citation>
    <scope>IDENTIFICATION</scope>
</reference>
<proteinExistence type="predicted"/>
<dbReference type="GO" id="GO:0045651">
    <property type="term" value="P:positive regulation of macrophage differentiation"/>
    <property type="evidence" value="ECO:0007669"/>
    <property type="project" value="TreeGrafter"/>
</dbReference>
<dbReference type="GO" id="GO:0045657">
    <property type="term" value="P:positive regulation of monocyte differentiation"/>
    <property type="evidence" value="ECO:0007669"/>
    <property type="project" value="TreeGrafter"/>
</dbReference>
<evidence type="ECO:0000313" key="2">
    <source>
        <dbReference type="Ensembl" id="ENSOMYP00000026525.1"/>
    </source>
</evidence>
<dbReference type="PANTHER" id="PTHR28606:SF1">
    <property type="entry name" value="INTERLEUKIN-34"/>
    <property type="match status" value="1"/>
</dbReference>
<sequence length="191" mass="22591">MKNQHIIPSIHSPFIYFASLFSFLYLQSSLLSLYTSLAVPPPIPLPTTSLYLFSVSLQRVRVVDLEEGDLQDVWLLVNQEVLKRILRVLPERHPSYKYTSDLEDLFRKIQQVFPPQSDEREPPERIEEIYNRVKEPNSKGWRFVTPKSLLDNCYRTMHCLFKNCFPSEDGVQDYCSTLHWRKGRKRQLQET</sequence>
<dbReference type="Proteomes" id="UP000694395">
    <property type="component" value="Chromosome 1"/>
</dbReference>
<keyword evidence="1" id="KW-0812">Transmembrane</keyword>
<reference evidence="2" key="3">
    <citation type="submission" date="2025-09" db="UniProtKB">
        <authorList>
            <consortium name="Ensembl"/>
        </authorList>
    </citation>
    <scope>IDENTIFICATION</scope>
</reference>
<dbReference type="Ensembl" id="ENSOMYT00000029001.2">
    <property type="protein sequence ID" value="ENSOMYP00000026525.1"/>
    <property type="gene ID" value="ENSOMYG00000012523.2"/>
</dbReference>
<organism evidence="2 3">
    <name type="scientific">Oncorhynchus mykiss</name>
    <name type="common">Rainbow trout</name>
    <name type="synonym">Salmo gairdneri</name>
    <dbReference type="NCBI Taxonomy" id="8022"/>
    <lineage>
        <taxon>Eukaryota</taxon>
        <taxon>Metazoa</taxon>
        <taxon>Chordata</taxon>
        <taxon>Craniata</taxon>
        <taxon>Vertebrata</taxon>
        <taxon>Euteleostomi</taxon>
        <taxon>Actinopterygii</taxon>
        <taxon>Neopterygii</taxon>
        <taxon>Teleostei</taxon>
        <taxon>Protacanthopterygii</taxon>
        <taxon>Salmoniformes</taxon>
        <taxon>Salmonidae</taxon>
        <taxon>Salmoninae</taxon>
        <taxon>Oncorhynchus</taxon>
    </lineage>
</organism>
<dbReference type="AlphaFoldDB" id="A0A8C7PU24"/>
<dbReference type="Pfam" id="PF15036">
    <property type="entry name" value="IL34"/>
    <property type="match status" value="1"/>
</dbReference>
<dbReference type="InterPro" id="IPR020415">
    <property type="entry name" value="IL-34"/>
</dbReference>
<reference evidence="2" key="1">
    <citation type="submission" date="2020-07" db="EMBL/GenBank/DDBJ databases">
        <title>A long reads based de novo assembly of the rainbow trout Arlee double haploid line genome.</title>
        <authorList>
            <person name="Gao G."/>
            <person name="Palti Y."/>
        </authorList>
    </citation>
    <scope>NUCLEOTIDE SEQUENCE [LARGE SCALE GENOMIC DNA]</scope>
</reference>
<dbReference type="Gene3D" id="1.20.1250.80">
    <property type="entry name" value="Interleukin-34"/>
    <property type="match status" value="1"/>
</dbReference>
<dbReference type="GeneTree" id="ENSGT00940000168336"/>
<dbReference type="GO" id="GO:0005615">
    <property type="term" value="C:extracellular space"/>
    <property type="evidence" value="ECO:0007669"/>
    <property type="project" value="InterPro"/>
</dbReference>
<name>A0A8C7PU24_ONCMY</name>
<evidence type="ECO:0000313" key="3">
    <source>
        <dbReference type="Proteomes" id="UP000694395"/>
    </source>
</evidence>
<protein>
    <submittedName>
        <fullName evidence="2">Interleukin 34</fullName>
    </submittedName>
</protein>
<dbReference type="GO" id="GO:0008284">
    <property type="term" value="P:positive regulation of cell population proliferation"/>
    <property type="evidence" value="ECO:0007669"/>
    <property type="project" value="InterPro"/>
</dbReference>
<dbReference type="PANTHER" id="PTHR28606">
    <property type="entry name" value="INTERLEUKIN-34"/>
    <property type="match status" value="1"/>
</dbReference>